<dbReference type="EMBL" id="KN834768">
    <property type="protein sequence ID" value="KIK62345.1"/>
    <property type="molecule type" value="Genomic_DNA"/>
</dbReference>
<dbReference type="AlphaFoldDB" id="A0A0D0BEX6"/>
<dbReference type="Proteomes" id="UP000053593">
    <property type="component" value="Unassembled WGS sequence"/>
</dbReference>
<dbReference type="HOGENOM" id="CLU_1678097_0_0_1"/>
<proteinExistence type="predicted"/>
<keyword evidence="3" id="KW-1185">Reference proteome</keyword>
<gene>
    <name evidence="2" type="ORF">GYMLUDRAFT_243001</name>
</gene>
<name>A0A0D0BEX6_9AGAR</name>
<protein>
    <submittedName>
        <fullName evidence="2">Uncharacterized protein</fullName>
    </submittedName>
</protein>
<reference evidence="2 3" key="1">
    <citation type="submission" date="2014-04" db="EMBL/GenBank/DDBJ databases">
        <title>Evolutionary Origins and Diversification of the Mycorrhizal Mutualists.</title>
        <authorList>
            <consortium name="DOE Joint Genome Institute"/>
            <consortium name="Mycorrhizal Genomics Consortium"/>
            <person name="Kohler A."/>
            <person name="Kuo A."/>
            <person name="Nagy L.G."/>
            <person name="Floudas D."/>
            <person name="Copeland A."/>
            <person name="Barry K.W."/>
            <person name="Cichocki N."/>
            <person name="Veneault-Fourrey C."/>
            <person name="LaButti K."/>
            <person name="Lindquist E.A."/>
            <person name="Lipzen A."/>
            <person name="Lundell T."/>
            <person name="Morin E."/>
            <person name="Murat C."/>
            <person name="Riley R."/>
            <person name="Ohm R."/>
            <person name="Sun H."/>
            <person name="Tunlid A."/>
            <person name="Henrissat B."/>
            <person name="Grigoriev I.V."/>
            <person name="Hibbett D.S."/>
            <person name="Martin F."/>
        </authorList>
    </citation>
    <scope>NUCLEOTIDE SEQUENCE [LARGE SCALE GENOMIC DNA]</scope>
    <source>
        <strain evidence="2 3">FD-317 M1</strain>
    </source>
</reference>
<accession>A0A0D0BEX6</accession>
<organism evidence="2 3">
    <name type="scientific">Collybiopsis luxurians FD-317 M1</name>
    <dbReference type="NCBI Taxonomy" id="944289"/>
    <lineage>
        <taxon>Eukaryota</taxon>
        <taxon>Fungi</taxon>
        <taxon>Dikarya</taxon>
        <taxon>Basidiomycota</taxon>
        <taxon>Agaricomycotina</taxon>
        <taxon>Agaricomycetes</taxon>
        <taxon>Agaricomycetidae</taxon>
        <taxon>Agaricales</taxon>
        <taxon>Marasmiineae</taxon>
        <taxon>Omphalotaceae</taxon>
        <taxon>Collybiopsis</taxon>
        <taxon>Collybiopsis luxurians</taxon>
    </lineage>
</organism>
<evidence type="ECO:0000313" key="3">
    <source>
        <dbReference type="Proteomes" id="UP000053593"/>
    </source>
</evidence>
<evidence type="ECO:0000256" key="1">
    <source>
        <dbReference type="SAM" id="MobiDB-lite"/>
    </source>
</evidence>
<sequence>MPSRGAARNDFEETETVAKIFASLYADVTGLSSSYLSTFESKLEGRTAKSAQPRYPVKSTAGTLWSEPTALGSTGSRLQIDNADREDSNASPPSNESMYKCDGNQRTRSPYADIAYNPSPEHCPLLSTRAGFNSFPSLRRVMLPPDPSRIPPPAPAD</sequence>
<feature type="region of interest" description="Disordered" evidence="1">
    <location>
        <begin position="42"/>
        <end position="120"/>
    </location>
</feature>
<evidence type="ECO:0000313" key="2">
    <source>
        <dbReference type="EMBL" id="KIK62345.1"/>
    </source>
</evidence>